<dbReference type="Proteomes" id="UP001140502">
    <property type="component" value="Unassembled WGS sequence"/>
</dbReference>
<accession>A0A9W8W6V0</accession>
<dbReference type="SUPFAM" id="SSF56112">
    <property type="entry name" value="Protein kinase-like (PK-like)"/>
    <property type="match status" value="1"/>
</dbReference>
<organism evidence="2 3">
    <name type="scientific">Fusarium piperis</name>
    <dbReference type="NCBI Taxonomy" id="1435070"/>
    <lineage>
        <taxon>Eukaryota</taxon>
        <taxon>Fungi</taxon>
        <taxon>Dikarya</taxon>
        <taxon>Ascomycota</taxon>
        <taxon>Pezizomycotina</taxon>
        <taxon>Sordariomycetes</taxon>
        <taxon>Hypocreomycetidae</taxon>
        <taxon>Hypocreales</taxon>
        <taxon>Nectriaceae</taxon>
        <taxon>Fusarium</taxon>
        <taxon>Fusarium solani species complex</taxon>
    </lineage>
</organism>
<reference evidence="2" key="1">
    <citation type="submission" date="2022-10" db="EMBL/GenBank/DDBJ databases">
        <title>Tapping the CABI collections for fungal endophytes: first genome assemblies for Collariella, Neodidymelliopsis, Ascochyta clinopodiicola, Didymella pomorum, Didymosphaeria variabile, Neocosmospora piperis and Neocucurbitaria cava.</title>
        <authorList>
            <person name="Hill R."/>
        </authorList>
    </citation>
    <scope>NUCLEOTIDE SEQUENCE</scope>
    <source>
        <strain evidence="2">IMI 366586</strain>
    </source>
</reference>
<proteinExistence type="predicted"/>
<feature type="domain" description="Aminoglycoside phosphotransferase" evidence="1">
    <location>
        <begin position="21"/>
        <end position="197"/>
    </location>
</feature>
<dbReference type="Pfam" id="PF01636">
    <property type="entry name" value="APH"/>
    <property type="match status" value="1"/>
</dbReference>
<dbReference type="InterPro" id="IPR002575">
    <property type="entry name" value="Aminoglycoside_PTrfase"/>
</dbReference>
<keyword evidence="3" id="KW-1185">Reference proteome</keyword>
<gene>
    <name evidence="2" type="ORF">N0V84_009170</name>
</gene>
<dbReference type="InterPro" id="IPR011009">
    <property type="entry name" value="Kinase-like_dom_sf"/>
</dbReference>
<dbReference type="InterPro" id="IPR051678">
    <property type="entry name" value="AGP_Transferase"/>
</dbReference>
<evidence type="ECO:0000313" key="3">
    <source>
        <dbReference type="Proteomes" id="UP001140502"/>
    </source>
</evidence>
<dbReference type="OrthoDB" id="10003767at2759"/>
<dbReference type="PANTHER" id="PTHR21310">
    <property type="entry name" value="AMINOGLYCOSIDE PHOSPHOTRANSFERASE-RELATED-RELATED"/>
    <property type="match status" value="1"/>
</dbReference>
<dbReference type="Gene3D" id="3.90.1200.10">
    <property type="match status" value="1"/>
</dbReference>
<dbReference type="AlphaFoldDB" id="A0A9W8W6V0"/>
<sequence length="342" mass="39571">MFGGSSRAKLHAYGQAQLLHNDSGKQAFMILDYIKGQKLSERQLLAGSEEHRHQFYSELIDIFAQLRSLEFSAAGSLMPAQPEASDPTPVIVGAFSIPMNELKIQGYLPSPSPSRSAAGFLSQQRQLLRDFFSLPTQSLDRETAELEIFALDSIGKIPIAADHEHNAFVLSHTDLRWSNIMVDHELHITGIIDWEWAATVPASNFTPPPWITASNHYFTEFRSVLESKRGSFAHTQLLSEWDCEYTITQRIAEILRRPHRLVNIFYIFIYPQLHTEPREKVILEYFLCEQKQRELQRLLQSSERYTEYLRENNLFVDDEEEVQRANEWMAQVQAYYDRKKTS</sequence>
<comment type="caution">
    <text evidence="2">The sequence shown here is derived from an EMBL/GenBank/DDBJ whole genome shotgun (WGS) entry which is preliminary data.</text>
</comment>
<evidence type="ECO:0000313" key="2">
    <source>
        <dbReference type="EMBL" id="KAJ4313928.1"/>
    </source>
</evidence>
<protein>
    <recommendedName>
        <fullName evidence="1">Aminoglycoside phosphotransferase domain-containing protein</fullName>
    </recommendedName>
</protein>
<name>A0A9W8W6V0_9HYPO</name>
<dbReference type="PANTHER" id="PTHR21310:SF37">
    <property type="entry name" value="AMINOGLYCOSIDE PHOSPHOTRANSFERASE DOMAIN-CONTAINING PROTEIN"/>
    <property type="match status" value="1"/>
</dbReference>
<dbReference type="EMBL" id="JAPEUR010000244">
    <property type="protein sequence ID" value="KAJ4313928.1"/>
    <property type="molecule type" value="Genomic_DNA"/>
</dbReference>
<evidence type="ECO:0000259" key="1">
    <source>
        <dbReference type="Pfam" id="PF01636"/>
    </source>
</evidence>